<sequence>MGGAVTFAAALPVTLGLLVALRSAQVSIGMLLVCHGASVALIGLQALDVLGGGAGLLLDQLAQGAWVLLFVWSAVMAHLFPDGALPSPRWRWWLGAEVLGVMAFVVGAVGNGETFSEQHPGQAPPLGALTSTVSAILGTVGLVALVCLVVGAGVAVVVRLRMAHEDARTRLLWLVWGAWAVPVSLVVAWANHFLLGDQTWLVIAALGVGTLSVPLTVAVATLRHRLFDIRVVLSRTVTATVMTGAVLVMYASVLEAVRRLGGDSTVGGLLAVAVVAVVIHPAHSWLRQRVERRVHGYRGDPHRALRMLADTTETAPQETLTASISATIAEAVRVDWARIDTGSGVDDGTHRFPLEHRGEVIGSLVVASPPGGRFGAEDLALLRDLARYAAVVVFADRHHGALRDSRARIVAAREEERRRLRRDLHDGIGPSLAAVVLKLNAAETRTDAQERHAILKEARSEVKEAIDEVRRLVDDLRPPAIDEVGLLAAIRQRALGLSEAVVFEVRGPSAMPDLPAAPPPLPHRSGGDDQRGPPRERHPV</sequence>
<evidence type="ECO:0000256" key="9">
    <source>
        <dbReference type="SAM" id="MobiDB-lite"/>
    </source>
</evidence>
<keyword evidence="13" id="KW-1185">Reference proteome</keyword>
<dbReference type="InterPro" id="IPR050482">
    <property type="entry name" value="Sensor_HK_TwoCompSys"/>
</dbReference>
<keyword evidence="5" id="KW-0547">Nucleotide-binding</keyword>
<gene>
    <name evidence="12" type="ORF">BN11_4960003</name>
</gene>
<feature type="transmembrane region" description="Helical" evidence="10">
    <location>
        <begin position="132"/>
        <end position="159"/>
    </location>
</feature>
<dbReference type="GO" id="GO:0000155">
    <property type="term" value="F:phosphorelay sensor kinase activity"/>
    <property type="evidence" value="ECO:0007669"/>
    <property type="project" value="InterPro"/>
</dbReference>
<dbReference type="Gene3D" id="3.30.450.40">
    <property type="match status" value="1"/>
</dbReference>
<feature type="transmembrane region" description="Helical" evidence="10">
    <location>
        <begin position="265"/>
        <end position="286"/>
    </location>
</feature>
<dbReference type="EC" id="2.7.13.3" evidence="2"/>
<keyword evidence="10" id="KW-1133">Transmembrane helix</keyword>
<keyword evidence="10" id="KW-0812">Transmembrane</keyword>
<keyword evidence="7" id="KW-0067">ATP-binding</keyword>
<proteinExistence type="predicted"/>
<feature type="region of interest" description="Disordered" evidence="9">
    <location>
        <begin position="509"/>
        <end position="540"/>
    </location>
</feature>
<keyword evidence="3" id="KW-0597">Phosphoprotein</keyword>
<dbReference type="PANTHER" id="PTHR24421:SF10">
    <property type="entry name" value="NITRATE_NITRITE SENSOR PROTEIN NARQ"/>
    <property type="match status" value="1"/>
</dbReference>
<name>W6K1N3_9MICO</name>
<dbReference type="GO" id="GO:0016020">
    <property type="term" value="C:membrane"/>
    <property type="evidence" value="ECO:0007669"/>
    <property type="project" value="InterPro"/>
</dbReference>
<keyword evidence="6" id="KW-0418">Kinase</keyword>
<evidence type="ECO:0000313" key="12">
    <source>
        <dbReference type="EMBL" id="CCH74905.1"/>
    </source>
</evidence>
<evidence type="ECO:0000256" key="8">
    <source>
        <dbReference type="ARBA" id="ARBA00023012"/>
    </source>
</evidence>
<evidence type="ECO:0000256" key="10">
    <source>
        <dbReference type="SAM" id="Phobius"/>
    </source>
</evidence>
<dbReference type="AlphaFoldDB" id="W6K1N3"/>
<dbReference type="PANTHER" id="PTHR24421">
    <property type="entry name" value="NITRATE/NITRITE SENSOR PROTEIN NARX-RELATED"/>
    <property type="match status" value="1"/>
</dbReference>
<keyword evidence="8" id="KW-0902">Two-component regulatory system</keyword>
<reference evidence="12 13" key="1">
    <citation type="journal article" date="2013" name="ISME J.">
        <title>A metabolic model for members of the genus Tetrasphaera involved in enhanced biological phosphorus removal.</title>
        <authorList>
            <person name="Kristiansen R."/>
            <person name="Nguyen H.T.T."/>
            <person name="Saunders A.M."/>
            <person name="Nielsen J.L."/>
            <person name="Wimmer R."/>
            <person name="Le V.Q."/>
            <person name="McIlroy S.J."/>
            <person name="Petrovski S."/>
            <person name="Seviour R.J."/>
            <person name="Calteau A."/>
            <person name="Nielsen K.L."/>
            <person name="Nielsen P.H."/>
        </authorList>
    </citation>
    <scope>NUCLEOTIDE SEQUENCE [LARGE SCALE GENOMIC DNA]</scope>
    <source>
        <strain evidence="12 13">Ben110</strain>
    </source>
</reference>
<dbReference type="GO" id="GO:0046983">
    <property type="term" value="F:protein dimerization activity"/>
    <property type="evidence" value="ECO:0007669"/>
    <property type="project" value="InterPro"/>
</dbReference>
<feature type="transmembrane region" description="Helical" evidence="10">
    <location>
        <begin position="92"/>
        <end position="112"/>
    </location>
</feature>
<dbReference type="GO" id="GO:0005524">
    <property type="term" value="F:ATP binding"/>
    <property type="evidence" value="ECO:0007669"/>
    <property type="project" value="UniProtKB-KW"/>
</dbReference>
<evidence type="ECO:0000256" key="4">
    <source>
        <dbReference type="ARBA" id="ARBA00022679"/>
    </source>
</evidence>
<accession>W6K1N3</accession>
<feature type="transmembrane region" description="Helical" evidence="10">
    <location>
        <begin position="60"/>
        <end position="80"/>
    </location>
</feature>
<dbReference type="Gene3D" id="6.10.250.2870">
    <property type="match status" value="1"/>
</dbReference>
<evidence type="ECO:0000256" key="2">
    <source>
        <dbReference type="ARBA" id="ARBA00012438"/>
    </source>
</evidence>
<dbReference type="InterPro" id="IPR011712">
    <property type="entry name" value="Sig_transdc_His_kin_sub3_dim/P"/>
</dbReference>
<dbReference type="OrthoDB" id="227596at2"/>
<dbReference type="STRING" id="1193182.BN11_4960003"/>
<keyword evidence="10" id="KW-0472">Membrane</keyword>
<evidence type="ECO:0000259" key="11">
    <source>
        <dbReference type="Pfam" id="PF07730"/>
    </source>
</evidence>
<evidence type="ECO:0000256" key="6">
    <source>
        <dbReference type="ARBA" id="ARBA00022777"/>
    </source>
</evidence>
<protein>
    <recommendedName>
        <fullName evidence="2">histidine kinase</fullName>
        <ecNumber evidence="2">2.7.13.3</ecNumber>
    </recommendedName>
</protein>
<dbReference type="InterPro" id="IPR029016">
    <property type="entry name" value="GAF-like_dom_sf"/>
</dbReference>
<evidence type="ECO:0000256" key="7">
    <source>
        <dbReference type="ARBA" id="ARBA00022840"/>
    </source>
</evidence>
<organism evidence="12 13">
    <name type="scientific">Nostocoides australiense Ben110</name>
    <dbReference type="NCBI Taxonomy" id="1193182"/>
    <lineage>
        <taxon>Bacteria</taxon>
        <taxon>Bacillati</taxon>
        <taxon>Actinomycetota</taxon>
        <taxon>Actinomycetes</taxon>
        <taxon>Micrococcales</taxon>
        <taxon>Intrasporangiaceae</taxon>
        <taxon>Nostocoides</taxon>
    </lineage>
</organism>
<feature type="compositionally biased region" description="Basic and acidic residues" evidence="9">
    <location>
        <begin position="525"/>
        <end position="540"/>
    </location>
</feature>
<feature type="transmembrane region" description="Helical" evidence="10">
    <location>
        <begin position="200"/>
        <end position="220"/>
    </location>
</feature>
<feature type="transmembrane region" description="Helical" evidence="10">
    <location>
        <begin position="171"/>
        <end position="194"/>
    </location>
</feature>
<dbReference type="SUPFAM" id="SSF55781">
    <property type="entry name" value="GAF domain-like"/>
    <property type="match status" value="1"/>
</dbReference>
<comment type="caution">
    <text evidence="12">The sequence shown here is derived from an EMBL/GenBank/DDBJ whole genome shotgun (WGS) entry which is preliminary data.</text>
</comment>
<feature type="domain" description="Signal transduction histidine kinase subgroup 3 dimerisation and phosphoacceptor" evidence="11">
    <location>
        <begin position="416"/>
        <end position="479"/>
    </location>
</feature>
<dbReference type="Pfam" id="PF07730">
    <property type="entry name" value="HisKA_3"/>
    <property type="match status" value="1"/>
</dbReference>
<evidence type="ECO:0000256" key="1">
    <source>
        <dbReference type="ARBA" id="ARBA00000085"/>
    </source>
</evidence>
<evidence type="ECO:0000313" key="13">
    <source>
        <dbReference type="Proteomes" id="UP000035763"/>
    </source>
</evidence>
<comment type="catalytic activity">
    <reaction evidence="1">
        <text>ATP + protein L-histidine = ADP + protein N-phospho-L-histidine.</text>
        <dbReference type="EC" id="2.7.13.3"/>
    </reaction>
</comment>
<feature type="transmembrane region" description="Helical" evidence="10">
    <location>
        <begin position="232"/>
        <end position="253"/>
    </location>
</feature>
<evidence type="ECO:0000256" key="3">
    <source>
        <dbReference type="ARBA" id="ARBA00022553"/>
    </source>
</evidence>
<dbReference type="Proteomes" id="UP000035763">
    <property type="component" value="Unassembled WGS sequence"/>
</dbReference>
<keyword evidence="4" id="KW-0808">Transferase</keyword>
<dbReference type="EMBL" id="CAJA01000441">
    <property type="protein sequence ID" value="CCH74905.1"/>
    <property type="molecule type" value="Genomic_DNA"/>
</dbReference>
<evidence type="ECO:0000256" key="5">
    <source>
        <dbReference type="ARBA" id="ARBA00022741"/>
    </source>
</evidence>